<dbReference type="AlphaFoldDB" id="A0A939BY64"/>
<evidence type="ECO:0000256" key="7">
    <source>
        <dbReference type="HAMAP-Rule" id="MF_01131"/>
    </source>
</evidence>
<comment type="subunit">
    <text evidence="7">Homodimer.</text>
</comment>
<accession>A0A939BY64</accession>
<dbReference type="InterPro" id="IPR036388">
    <property type="entry name" value="WH-like_DNA-bd_sf"/>
</dbReference>
<keyword evidence="4 7" id="KW-0520">NAD</keyword>
<dbReference type="PROSITE" id="PS00894">
    <property type="entry name" value="HTH_DEOR_1"/>
    <property type="match status" value="1"/>
</dbReference>
<comment type="subcellular location">
    <subcellularLocation>
        <location evidence="7">Cytoplasm</location>
    </subcellularLocation>
</comment>
<feature type="binding site" evidence="7">
    <location>
        <begin position="91"/>
        <end position="96"/>
    </location>
    <ligand>
        <name>NAD(+)</name>
        <dbReference type="ChEBI" id="CHEBI:57540"/>
    </ligand>
</feature>
<dbReference type="NCBIfam" id="NF003992">
    <property type="entry name" value="PRK05472.2-1"/>
    <property type="match status" value="1"/>
</dbReference>
<dbReference type="SUPFAM" id="SSF51735">
    <property type="entry name" value="NAD(P)-binding Rossmann-fold domains"/>
    <property type="match status" value="1"/>
</dbReference>
<comment type="caution">
    <text evidence="7">Lacks conserved residue(s) required for the propagation of feature annotation.</text>
</comment>
<dbReference type="Pfam" id="PF02629">
    <property type="entry name" value="CoA_binding"/>
    <property type="match status" value="1"/>
</dbReference>
<sequence length="223" mass="22943">MPARSGARPIPQASAARLSRYLQVLGDLTTRTVSSADLARRAGVTSATLRKDLSFVGPCGTPGVGYEVEALIGQVSQVLGVHRRYRVALAGVGHLGQALAGYPGFTGRGLTIAALFDADPERIGGTVAGLQVHDIADVATVCRAADVAIGVIATPAGAAQQVAEALVDAGIRSILNFAPAALDLPADVQVRRVDLALELQMLAFHETHREPAGSAGGAVVVRR</sequence>
<dbReference type="NCBIfam" id="NF003995">
    <property type="entry name" value="PRK05472.2-4"/>
    <property type="match status" value="1"/>
</dbReference>
<evidence type="ECO:0000259" key="8">
    <source>
        <dbReference type="SMART" id="SM00881"/>
    </source>
</evidence>
<evidence type="ECO:0000256" key="5">
    <source>
        <dbReference type="ARBA" id="ARBA00023125"/>
    </source>
</evidence>
<dbReference type="NCBIfam" id="NF003994">
    <property type="entry name" value="PRK05472.2-3"/>
    <property type="match status" value="1"/>
</dbReference>
<protein>
    <recommendedName>
        <fullName evidence="7">Redox-sensing transcriptional repressor Rex</fullName>
    </recommendedName>
</protein>
<dbReference type="GO" id="GO:0003700">
    <property type="term" value="F:DNA-binding transcription factor activity"/>
    <property type="evidence" value="ECO:0007669"/>
    <property type="project" value="UniProtKB-UniRule"/>
</dbReference>
<evidence type="ECO:0000256" key="1">
    <source>
        <dbReference type="ARBA" id="ARBA00022490"/>
    </source>
</evidence>
<dbReference type="Pfam" id="PF06971">
    <property type="entry name" value="Put_DNA-bind_N"/>
    <property type="match status" value="1"/>
</dbReference>
<dbReference type="SMART" id="SM00881">
    <property type="entry name" value="CoA_binding"/>
    <property type="match status" value="1"/>
</dbReference>
<organism evidence="9 10">
    <name type="scientific">Nakamurella leprariae</name>
    <dbReference type="NCBI Taxonomy" id="2803911"/>
    <lineage>
        <taxon>Bacteria</taxon>
        <taxon>Bacillati</taxon>
        <taxon>Actinomycetota</taxon>
        <taxon>Actinomycetes</taxon>
        <taxon>Nakamurellales</taxon>
        <taxon>Nakamurellaceae</taxon>
        <taxon>Nakamurella</taxon>
    </lineage>
</organism>
<dbReference type="Proteomes" id="UP000663792">
    <property type="component" value="Unassembled WGS sequence"/>
</dbReference>
<keyword evidence="6 7" id="KW-0804">Transcription</keyword>
<dbReference type="GO" id="GO:0003677">
    <property type="term" value="F:DNA binding"/>
    <property type="evidence" value="ECO:0007669"/>
    <property type="project" value="UniProtKB-UniRule"/>
</dbReference>
<dbReference type="Gene3D" id="1.10.10.10">
    <property type="entry name" value="Winged helix-like DNA-binding domain superfamily/Winged helix DNA-binding domain"/>
    <property type="match status" value="1"/>
</dbReference>
<dbReference type="GO" id="GO:0045892">
    <property type="term" value="P:negative regulation of DNA-templated transcription"/>
    <property type="evidence" value="ECO:0007669"/>
    <property type="project" value="InterPro"/>
</dbReference>
<feature type="domain" description="CoA-binding" evidence="8">
    <location>
        <begin position="80"/>
        <end position="181"/>
    </location>
</feature>
<evidence type="ECO:0000256" key="6">
    <source>
        <dbReference type="ARBA" id="ARBA00023163"/>
    </source>
</evidence>
<dbReference type="GO" id="GO:0051775">
    <property type="term" value="P:response to redox state"/>
    <property type="evidence" value="ECO:0007669"/>
    <property type="project" value="InterPro"/>
</dbReference>
<evidence type="ECO:0000313" key="10">
    <source>
        <dbReference type="Proteomes" id="UP000663792"/>
    </source>
</evidence>
<keyword evidence="2 7" id="KW-0678">Repressor</keyword>
<proteinExistence type="inferred from homology"/>
<dbReference type="InterPro" id="IPR036291">
    <property type="entry name" value="NAD(P)-bd_dom_sf"/>
</dbReference>
<dbReference type="InterPro" id="IPR018356">
    <property type="entry name" value="Tscrpt_reg_HTH_DeoR_CS"/>
</dbReference>
<dbReference type="PANTHER" id="PTHR35786:SF1">
    <property type="entry name" value="REDOX-SENSING TRANSCRIPTIONAL REPRESSOR REX 1"/>
    <property type="match status" value="1"/>
</dbReference>
<dbReference type="EMBL" id="JAERWK010000005">
    <property type="protein sequence ID" value="MBM9466286.1"/>
    <property type="molecule type" value="Genomic_DNA"/>
</dbReference>
<evidence type="ECO:0000313" key="9">
    <source>
        <dbReference type="EMBL" id="MBM9466286.1"/>
    </source>
</evidence>
<name>A0A939BY64_9ACTN</name>
<dbReference type="InterPro" id="IPR058236">
    <property type="entry name" value="Rex_actinobacterial-type"/>
</dbReference>
<comment type="caution">
    <text evidence="9">The sequence shown here is derived from an EMBL/GenBank/DDBJ whole genome shotgun (WGS) entry which is preliminary data.</text>
</comment>
<keyword evidence="5 7" id="KW-0238">DNA-binding</keyword>
<dbReference type="GO" id="GO:0005737">
    <property type="term" value="C:cytoplasm"/>
    <property type="evidence" value="ECO:0007669"/>
    <property type="project" value="UniProtKB-SubCell"/>
</dbReference>
<dbReference type="InterPro" id="IPR009718">
    <property type="entry name" value="Rex_DNA-bd_C_dom"/>
</dbReference>
<dbReference type="NCBIfam" id="NF003993">
    <property type="entry name" value="PRK05472.2-2"/>
    <property type="match status" value="1"/>
</dbReference>
<dbReference type="HAMAP" id="MF_01131">
    <property type="entry name" value="Rex"/>
    <property type="match status" value="1"/>
</dbReference>
<keyword evidence="10" id="KW-1185">Reference proteome</keyword>
<dbReference type="InterPro" id="IPR036390">
    <property type="entry name" value="WH_DNA-bd_sf"/>
</dbReference>
<evidence type="ECO:0000256" key="2">
    <source>
        <dbReference type="ARBA" id="ARBA00022491"/>
    </source>
</evidence>
<dbReference type="SUPFAM" id="SSF46785">
    <property type="entry name" value="Winged helix' DNA-binding domain"/>
    <property type="match status" value="1"/>
</dbReference>
<comment type="similarity">
    <text evidence="7">Belongs to the transcriptional regulatory Rex family.</text>
</comment>
<dbReference type="NCBIfam" id="NF003996">
    <property type="entry name" value="PRK05472.2-5"/>
    <property type="match status" value="1"/>
</dbReference>
<keyword evidence="3 7" id="KW-0805">Transcription regulation</keyword>
<comment type="function">
    <text evidence="7">Modulates transcription in response to changes in cellular NADH/NAD(+) redox state.</text>
</comment>
<keyword evidence="1 7" id="KW-0963">Cytoplasm</keyword>
<reference evidence="9" key="1">
    <citation type="submission" date="2021-01" db="EMBL/GenBank/DDBJ databases">
        <title>YIM 132084 draft genome.</title>
        <authorList>
            <person name="An D."/>
        </authorList>
    </citation>
    <scope>NUCLEOTIDE SEQUENCE</scope>
    <source>
        <strain evidence="9">YIM 132084</strain>
    </source>
</reference>
<gene>
    <name evidence="7" type="primary">rex</name>
    <name evidence="9" type="ORF">JL106_03200</name>
</gene>
<dbReference type="Gene3D" id="3.40.50.720">
    <property type="entry name" value="NAD(P)-binding Rossmann-like Domain"/>
    <property type="match status" value="1"/>
</dbReference>
<dbReference type="PANTHER" id="PTHR35786">
    <property type="entry name" value="REDOX-SENSING TRANSCRIPTIONAL REPRESSOR REX"/>
    <property type="match status" value="1"/>
</dbReference>
<dbReference type="InterPro" id="IPR003781">
    <property type="entry name" value="CoA-bd"/>
</dbReference>
<evidence type="ECO:0000256" key="3">
    <source>
        <dbReference type="ARBA" id="ARBA00023015"/>
    </source>
</evidence>
<dbReference type="InterPro" id="IPR022876">
    <property type="entry name" value="Tscrpt_rep_Rex"/>
</dbReference>
<evidence type="ECO:0000256" key="4">
    <source>
        <dbReference type="ARBA" id="ARBA00023027"/>
    </source>
</evidence>